<dbReference type="EMBL" id="CBFW010000237">
    <property type="protein sequence ID" value="CDC74580.1"/>
    <property type="molecule type" value="Genomic_DNA"/>
</dbReference>
<dbReference type="Proteomes" id="UP000017938">
    <property type="component" value="Unassembled WGS sequence"/>
</dbReference>
<dbReference type="InterPro" id="IPR003607">
    <property type="entry name" value="HD/PDEase_dom"/>
</dbReference>
<dbReference type="SUPFAM" id="SSF109604">
    <property type="entry name" value="HD-domain/PDEase-like"/>
    <property type="match status" value="1"/>
</dbReference>
<name>R6TQY7_9BACT</name>
<dbReference type="InterPro" id="IPR006674">
    <property type="entry name" value="HD_domain"/>
</dbReference>
<comment type="caution">
    <text evidence="2">The sequence shown here is derived from an EMBL/GenBank/DDBJ whole genome shotgun (WGS) entry which is preliminary data.</text>
</comment>
<evidence type="ECO:0000313" key="3">
    <source>
        <dbReference type="Proteomes" id="UP000017938"/>
    </source>
</evidence>
<gene>
    <name evidence="2" type="ORF">BN580_01549</name>
</gene>
<dbReference type="STRING" id="1263015.BN580_01549"/>
<feature type="domain" description="HD" evidence="1">
    <location>
        <begin position="58"/>
        <end position="163"/>
    </location>
</feature>
<evidence type="ECO:0000259" key="1">
    <source>
        <dbReference type="Pfam" id="PF01966"/>
    </source>
</evidence>
<accession>R6TQY7</accession>
<organism evidence="2 3">
    <name type="scientific">Candidatus Colimorpha enterica</name>
    <dbReference type="NCBI Taxonomy" id="3083063"/>
    <lineage>
        <taxon>Bacteria</taxon>
        <taxon>Pseudomonadati</taxon>
        <taxon>Bacteroidota</taxon>
        <taxon>Bacteroidia</taxon>
        <taxon>Bacteroidales</taxon>
        <taxon>Candidatus Colimorpha</taxon>
    </lineage>
</organism>
<evidence type="ECO:0000313" key="2">
    <source>
        <dbReference type="EMBL" id="CDC74580.1"/>
    </source>
</evidence>
<dbReference type="CDD" id="cd00077">
    <property type="entry name" value="HDc"/>
    <property type="match status" value="1"/>
</dbReference>
<dbReference type="AlphaFoldDB" id="R6TQY7"/>
<protein>
    <submittedName>
        <fullName evidence="2">Uncharacterized domain HDIG</fullName>
    </submittedName>
</protein>
<sequence length="174" mass="19913">MRIRLPQGNRGSLSVFYRGENMGESQASKIVFRLGGDILKSRGMALEKGFRQHGTVSVYEHSLRVAVMCVMIAALLPFRTDLTSLVRGALLHDYFLYDWHSRDRSHRFHGFIHAKRAFQNANRDFTLNRVEKNMILSHMFPMNTVIPKYRESVILCTADKLCAIRETISGSHNG</sequence>
<dbReference type="Gene3D" id="1.10.3210.10">
    <property type="entry name" value="Hypothetical protein af1432"/>
    <property type="match status" value="1"/>
</dbReference>
<reference evidence="2" key="1">
    <citation type="submission" date="2012-11" db="EMBL/GenBank/DDBJ databases">
        <title>Dependencies among metagenomic species, viruses, plasmids and units of genetic variation.</title>
        <authorList>
            <person name="Nielsen H.B."/>
            <person name="Almeida M."/>
            <person name="Juncker A.S."/>
            <person name="Rasmussen S."/>
            <person name="Li J."/>
            <person name="Sunagawa S."/>
            <person name="Plichta D."/>
            <person name="Gautier L."/>
            <person name="Le Chatelier E."/>
            <person name="Peletier E."/>
            <person name="Bonde I."/>
            <person name="Nielsen T."/>
            <person name="Manichanh C."/>
            <person name="Arumugam M."/>
            <person name="Batto J."/>
            <person name="Santos M.B.Q.D."/>
            <person name="Blom N."/>
            <person name="Borruel N."/>
            <person name="Burgdorf K.S."/>
            <person name="Boumezbeur F."/>
            <person name="Casellas F."/>
            <person name="Dore J."/>
            <person name="Guarner F."/>
            <person name="Hansen T."/>
            <person name="Hildebrand F."/>
            <person name="Kaas R.S."/>
            <person name="Kennedy S."/>
            <person name="Kristiansen K."/>
            <person name="Kultima J.R."/>
            <person name="Leonard P."/>
            <person name="Levenez F."/>
            <person name="Lund O."/>
            <person name="Moumen B."/>
            <person name="Le Paslier D."/>
            <person name="Pons N."/>
            <person name="Pedersen O."/>
            <person name="Prifti E."/>
            <person name="Qin J."/>
            <person name="Raes J."/>
            <person name="Tap J."/>
            <person name="Tims S."/>
            <person name="Ussery D.W."/>
            <person name="Yamada T."/>
            <person name="MetaHit consortium"/>
            <person name="Renault P."/>
            <person name="Sicheritz-Ponten T."/>
            <person name="Bork P."/>
            <person name="Wang J."/>
            <person name="Brunak S."/>
            <person name="Ehrlich S.D."/>
        </authorList>
    </citation>
    <scope>NUCLEOTIDE SEQUENCE [LARGE SCALE GENOMIC DNA]</scope>
</reference>
<dbReference type="Pfam" id="PF01966">
    <property type="entry name" value="HD"/>
    <property type="match status" value="1"/>
</dbReference>
<proteinExistence type="predicted"/>